<dbReference type="AlphaFoldDB" id="A0A066ZX99"/>
<keyword evidence="2" id="KW-1185">Reference proteome</keyword>
<evidence type="ECO:0000313" key="2">
    <source>
        <dbReference type="Proteomes" id="UP000027341"/>
    </source>
</evidence>
<dbReference type="STRING" id="28885.EI16_12385"/>
<name>A0A066ZX99_HYDMR</name>
<evidence type="ECO:0000313" key="1">
    <source>
        <dbReference type="EMBL" id="KDN94690.1"/>
    </source>
</evidence>
<dbReference type="Proteomes" id="UP000027341">
    <property type="component" value="Unassembled WGS sequence"/>
</dbReference>
<comment type="caution">
    <text evidence="1">The sequence shown here is derived from an EMBL/GenBank/DDBJ whole genome shotgun (WGS) entry which is preliminary data.</text>
</comment>
<gene>
    <name evidence="1" type="ORF">EI16_12385</name>
</gene>
<sequence>MSCTNHEYESQIEELEQQNRILGAQHNMMHNLLAAALDEIKFYRKSYPNQILDKKLDLDQAEDLLKQNPIQNLADYETKVIEEACDAGREWVQTGCDFIDSSSKDIDLMLTGIAQVSSIEYGKQVQKNNGEFELDIK</sequence>
<protein>
    <submittedName>
        <fullName evidence="1">Uncharacterized protein</fullName>
    </submittedName>
</protein>
<accession>A0A066ZX99</accession>
<organism evidence="1 2">
    <name type="scientific">Hydrogenovibrio marinus</name>
    <dbReference type="NCBI Taxonomy" id="28885"/>
    <lineage>
        <taxon>Bacteria</taxon>
        <taxon>Pseudomonadati</taxon>
        <taxon>Pseudomonadota</taxon>
        <taxon>Gammaproteobacteria</taxon>
        <taxon>Thiotrichales</taxon>
        <taxon>Piscirickettsiaceae</taxon>
        <taxon>Hydrogenovibrio</taxon>
    </lineage>
</organism>
<dbReference type="RefSeq" id="WP_029913510.1">
    <property type="nucleotide sequence ID" value="NZ_JMIU01000002.1"/>
</dbReference>
<dbReference type="EMBL" id="JMIU01000002">
    <property type="protein sequence ID" value="KDN94690.1"/>
    <property type="molecule type" value="Genomic_DNA"/>
</dbReference>
<proteinExistence type="predicted"/>
<reference evidence="1 2" key="1">
    <citation type="submission" date="2014-04" db="EMBL/GenBank/DDBJ databases">
        <title>Draft genome sequence of Hydrogenovibrio marinus MH-110, a model organism for aerobic H2 metabolism.</title>
        <authorList>
            <person name="Cha H.J."/>
            <person name="Jo B.H."/>
            <person name="Hwang B.H."/>
        </authorList>
    </citation>
    <scope>NUCLEOTIDE SEQUENCE [LARGE SCALE GENOMIC DNA]</scope>
    <source>
        <strain evidence="1 2">MH-110</strain>
    </source>
</reference>